<dbReference type="Proteomes" id="UP000637980">
    <property type="component" value="Unassembled WGS sequence"/>
</dbReference>
<dbReference type="SUPFAM" id="SSF117143">
    <property type="entry name" value="Flagellar hook protein flgE"/>
    <property type="match status" value="1"/>
</dbReference>
<organism evidence="10 11">
    <name type="scientific">Pseudovibrio japonicus</name>
    <dbReference type="NCBI Taxonomy" id="366534"/>
    <lineage>
        <taxon>Bacteria</taxon>
        <taxon>Pseudomonadati</taxon>
        <taxon>Pseudomonadota</taxon>
        <taxon>Alphaproteobacteria</taxon>
        <taxon>Hyphomicrobiales</taxon>
        <taxon>Stappiaceae</taxon>
        <taxon>Pseudovibrio</taxon>
    </lineage>
</organism>
<dbReference type="InterPro" id="IPR037058">
    <property type="entry name" value="Falgellar_hook_FlgE_sf"/>
</dbReference>
<name>A0ABQ3E0K6_9HYPH</name>
<dbReference type="PANTHER" id="PTHR30435">
    <property type="entry name" value="FLAGELLAR PROTEIN"/>
    <property type="match status" value="1"/>
</dbReference>
<proteinExistence type="inferred from homology"/>
<evidence type="ECO:0000256" key="3">
    <source>
        <dbReference type="ARBA" id="ARBA00019015"/>
    </source>
</evidence>
<protein>
    <recommendedName>
        <fullName evidence="3">Flagellar hook protein FlgE</fullName>
    </recommendedName>
</protein>
<keyword evidence="10" id="KW-0969">Cilium</keyword>
<evidence type="ECO:0000259" key="8">
    <source>
        <dbReference type="Pfam" id="PF07559"/>
    </source>
</evidence>
<comment type="similarity">
    <text evidence="2 5">Belongs to the flagella basal body rod proteins family.</text>
</comment>
<dbReference type="EMBL" id="BMXE01000001">
    <property type="protein sequence ID" value="GHB18474.1"/>
    <property type="molecule type" value="Genomic_DNA"/>
</dbReference>
<evidence type="ECO:0000256" key="1">
    <source>
        <dbReference type="ARBA" id="ARBA00004117"/>
    </source>
</evidence>
<evidence type="ECO:0000256" key="2">
    <source>
        <dbReference type="ARBA" id="ARBA00009677"/>
    </source>
</evidence>
<evidence type="ECO:0000256" key="5">
    <source>
        <dbReference type="RuleBase" id="RU362116"/>
    </source>
</evidence>
<dbReference type="Pfam" id="PF07559">
    <property type="entry name" value="FlgE_D2"/>
    <property type="match status" value="1"/>
</dbReference>
<reference evidence="11" key="1">
    <citation type="journal article" date="2019" name="Int. J. Syst. Evol. Microbiol.">
        <title>The Global Catalogue of Microorganisms (GCM) 10K type strain sequencing project: providing services to taxonomists for standard genome sequencing and annotation.</title>
        <authorList>
            <consortium name="The Broad Institute Genomics Platform"/>
            <consortium name="The Broad Institute Genome Sequencing Center for Infectious Disease"/>
            <person name="Wu L."/>
            <person name="Ma J."/>
        </authorList>
    </citation>
    <scope>NUCLEOTIDE SEQUENCE [LARGE SCALE GENOMIC DNA]</scope>
    <source>
        <strain evidence="11">KCTC 12861</strain>
    </source>
</reference>
<evidence type="ECO:0000259" key="9">
    <source>
        <dbReference type="Pfam" id="PF22692"/>
    </source>
</evidence>
<dbReference type="Pfam" id="PF06429">
    <property type="entry name" value="Flg_bbr_C"/>
    <property type="match status" value="1"/>
</dbReference>
<keyword evidence="10" id="KW-0282">Flagellum</keyword>
<dbReference type="InterPro" id="IPR019776">
    <property type="entry name" value="Flagellar_basal_body_rod_CS"/>
</dbReference>
<dbReference type="InterPro" id="IPR053967">
    <property type="entry name" value="LlgE_F_G-like_D1"/>
</dbReference>
<feature type="domain" description="Flagellar hook protein FlgE/F/G-like D1" evidence="9">
    <location>
        <begin position="84"/>
        <end position="148"/>
    </location>
</feature>
<evidence type="ECO:0000259" key="7">
    <source>
        <dbReference type="Pfam" id="PF06429"/>
    </source>
</evidence>
<accession>A0ABQ3E0K6</accession>
<dbReference type="Gene3D" id="2.60.98.20">
    <property type="entry name" value="Flagellar hook protein FlgE"/>
    <property type="match status" value="1"/>
</dbReference>
<evidence type="ECO:0000313" key="10">
    <source>
        <dbReference type="EMBL" id="GHB18474.1"/>
    </source>
</evidence>
<feature type="domain" description="Flagellar basal-body/hook protein C-terminal" evidence="7">
    <location>
        <begin position="376"/>
        <end position="420"/>
    </location>
</feature>
<dbReference type="InterPro" id="IPR010930">
    <property type="entry name" value="Flg_bb/hook_C_dom"/>
</dbReference>
<dbReference type="PANTHER" id="PTHR30435:SF19">
    <property type="entry name" value="FLAGELLAR BASAL-BODY ROD PROTEIN FLGG"/>
    <property type="match status" value="1"/>
</dbReference>
<dbReference type="InterPro" id="IPR037925">
    <property type="entry name" value="FlgE/F/G-like"/>
</dbReference>
<dbReference type="Pfam" id="PF00460">
    <property type="entry name" value="Flg_bb_rod"/>
    <property type="match status" value="1"/>
</dbReference>
<keyword evidence="10" id="KW-0966">Cell projection</keyword>
<evidence type="ECO:0000313" key="11">
    <source>
        <dbReference type="Proteomes" id="UP000637980"/>
    </source>
</evidence>
<sequence>MGLYGIMNTSVSGMNAQSNKLSTVADNISNANTVGYKRYKTAFSSLVGSGGGSGHESGIVNTSVVQTVRQQGAFNFTSRGTDLAINGNGFFQVEDADGGQYYTRAGDFVLDKNGQMVNSGGYKLLSQGGSPVTVDLNTPVWQASTQGELGVNLASNTVAPEILDETGAVVSGGRPTSGLPTGYDYKTSISTFDQNGNAVKIDVVYTKLSETQHSTTGDILGSEWLVEAVDENGTKIKATLPPLATASGEVTLEFDGDGKLAAGSPTDFLFKVPNGEVVTLDLSKTVTAGEKFSVNKVDVDGYQPSTIQNIRVESDGRVFGVYGSSAEKLLDQIQIVNFSNPDGLQAKSGNIYAATDASGDPAVGFPGDSGFGSLFSGAVEGSNVDLAAELTEMVQAQRTYSANTKVFNASSELLQELNNLR</sequence>
<dbReference type="InterPro" id="IPR001444">
    <property type="entry name" value="Flag_bb_rod_N"/>
</dbReference>
<evidence type="ECO:0000259" key="6">
    <source>
        <dbReference type="Pfam" id="PF00460"/>
    </source>
</evidence>
<feature type="domain" description="Flagellar hook protein FlgE D2" evidence="8">
    <location>
        <begin position="180"/>
        <end position="302"/>
    </location>
</feature>
<keyword evidence="4 5" id="KW-0975">Bacterial flagellum</keyword>
<dbReference type="PROSITE" id="PS00588">
    <property type="entry name" value="FLAGELLA_BB_ROD"/>
    <property type="match status" value="1"/>
</dbReference>
<dbReference type="NCBIfam" id="TIGR03506">
    <property type="entry name" value="FlgEFG_subfam"/>
    <property type="match status" value="1"/>
</dbReference>
<dbReference type="Pfam" id="PF22692">
    <property type="entry name" value="LlgE_F_G_D1"/>
    <property type="match status" value="1"/>
</dbReference>
<comment type="subcellular location">
    <subcellularLocation>
        <location evidence="1 5">Bacterial flagellum basal body</location>
    </subcellularLocation>
</comment>
<dbReference type="RefSeq" id="WP_189434702.1">
    <property type="nucleotide sequence ID" value="NZ_BMXE01000001.1"/>
</dbReference>
<dbReference type="InterPro" id="IPR020013">
    <property type="entry name" value="Flagellar_FlgE/F/G"/>
</dbReference>
<feature type="domain" description="Flagellar basal body rod protein N-terminal" evidence="6">
    <location>
        <begin position="7"/>
        <end position="37"/>
    </location>
</feature>
<keyword evidence="11" id="KW-1185">Reference proteome</keyword>
<gene>
    <name evidence="10" type="ORF">GCM10007094_02790</name>
</gene>
<dbReference type="InterPro" id="IPR011491">
    <property type="entry name" value="FlgE_D2"/>
</dbReference>
<comment type="caution">
    <text evidence="10">The sequence shown here is derived from an EMBL/GenBank/DDBJ whole genome shotgun (WGS) entry which is preliminary data.</text>
</comment>
<evidence type="ECO:0000256" key="4">
    <source>
        <dbReference type="ARBA" id="ARBA00023143"/>
    </source>
</evidence>